<organism evidence="5 6">
    <name type="scientific">Cinchona calisaya</name>
    <dbReference type="NCBI Taxonomy" id="153742"/>
    <lineage>
        <taxon>Eukaryota</taxon>
        <taxon>Viridiplantae</taxon>
        <taxon>Streptophyta</taxon>
        <taxon>Embryophyta</taxon>
        <taxon>Tracheophyta</taxon>
        <taxon>Spermatophyta</taxon>
        <taxon>Magnoliopsida</taxon>
        <taxon>eudicotyledons</taxon>
        <taxon>Gunneridae</taxon>
        <taxon>Pentapetalae</taxon>
        <taxon>asterids</taxon>
        <taxon>lamiids</taxon>
        <taxon>Gentianales</taxon>
        <taxon>Rubiaceae</taxon>
        <taxon>Cinchonoideae</taxon>
        <taxon>Cinchoneae</taxon>
        <taxon>Cinchona</taxon>
    </lineage>
</organism>
<comment type="subcellular location">
    <subcellularLocation>
        <location evidence="1">Membrane</location>
    </subcellularLocation>
</comment>
<dbReference type="InterPro" id="IPR044839">
    <property type="entry name" value="NDR1-like"/>
</dbReference>
<evidence type="ECO:0000256" key="2">
    <source>
        <dbReference type="ARBA" id="ARBA00023136"/>
    </source>
</evidence>
<keyword evidence="4" id="KW-0812">Transmembrane</keyword>
<evidence type="ECO:0008006" key="7">
    <source>
        <dbReference type="Google" id="ProtNLM"/>
    </source>
</evidence>
<dbReference type="AlphaFoldDB" id="A0ABD2YXJ7"/>
<feature type="compositionally biased region" description="Polar residues" evidence="3">
    <location>
        <begin position="1"/>
        <end position="24"/>
    </location>
</feature>
<evidence type="ECO:0000313" key="5">
    <source>
        <dbReference type="EMBL" id="KAL3511301.1"/>
    </source>
</evidence>
<dbReference type="PANTHER" id="PTHR31234:SF2">
    <property type="entry name" value="OS05G0199100 PROTEIN"/>
    <property type="match status" value="1"/>
</dbReference>
<dbReference type="Proteomes" id="UP001630127">
    <property type="component" value="Unassembled WGS sequence"/>
</dbReference>
<keyword evidence="4" id="KW-1133">Transmembrane helix</keyword>
<keyword evidence="2 4" id="KW-0472">Membrane</keyword>
<accession>A0ABD2YXJ7</accession>
<name>A0ABD2YXJ7_9GENT</name>
<proteinExistence type="predicted"/>
<evidence type="ECO:0000313" key="6">
    <source>
        <dbReference type="Proteomes" id="UP001630127"/>
    </source>
</evidence>
<dbReference type="GO" id="GO:0016020">
    <property type="term" value="C:membrane"/>
    <property type="evidence" value="ECO:0007669"/>
    <property type="project" value="UniProtKB-SubCell"/>
</dbReference>
<evidence type="ECO:0000256" key="3">
    <source>
        <dbReference type="SAM" id="MobiDB-lite"/>
    </source>
</evidence>
<evidence type="ECO:0000256" key="4">
    <source>
        <dbReference type="SAM" id="Phobius"/>
    </source>
</evidence>
<comment type="caution">
    <text evidence="5">The sequence shown here is derived from an EMBL/GenBank/DDBJ whole genome shotgun (WGS) entry which is preliminary data.</text>
</comment>
<protein>
    <recommendedName>
        <fullName evidence="7">Late embryogenesis abundant protein LEA-2 subgroup domain-containing protein</fullName>
    </recommendedName>
</protein>
<gene>
    <name evidence="5" type="ORF">ACH5RR_030702</name>
</gene>
<keyword evidence="6" id="KW-1185">Reference proteome</keyword>
<feature type="transmembrane region" description="Helical" evidence="4">
    <location>
        <begin position="36"/>
        <end position="60"/>
    </location>
</feature>
<dbReference type="EMBL" id="JBJUIK010000012">
    <property type="protein sequence ID" value="KAL3511301.1"/>
    <property type="molecule type" value="Genomic_DNA"/>
</dbReference>
<dbReference type="PANTHER" id="PTHR31234">
    <property type="entry name" value="LATE EMBRYOGENESIS ABUNDANT (LEA) HYDROXYPROLINE-RICH GLYCOPROTEIN FAMILY"/>
    <property type="match status" value="1"/>
</dbReference>
<sequence>MSEPISESPNHHTNPNITNRSSKLCGTRKTPRGLKICCGITTVLLIAIIVVALVLFFTILKPKNPKITTESVTLDYIKYEPIPIFHLNITLSIVITVDNRNYASFKYENSTVFVTYRGIPAAQGPIQQDTIPARAKHDIGTSVVIVVDNFSSNPDFLGDFTSGSLNFTSTTFLHGKATVLKLLKIKVSTYTTCDISVFINFQNASSVCQSKVKY</sequence>
<reference evidence="5 6" key="1">
    <citation type="submission" date="2024-11" db="EMBL/GenBank/DDBJ databases">
        <title>A near-complete genome assembly of Cinchona calisaya.</title>
        <authorList>
            <person name="Lian D.C."/>
            <person name="Zhao X.W."/>
            <person name="Wei L."/>
        </authorList>
    </citation>
    <scope>NUCLEOTIDE SEQUENCE [LARGE SCALE GENOMIC DNA]</scope>
    <source>
        <tissue evidence="5">Nenye</tissue>
    </source>
</reference>
<feature type="region of interest" description="Disordered" evidence="3">
    <location>
        <begin position="1"/>
        <end position="27"/>
    </location>
</feature>
<evidence type="ECO:0000256" key="1">
    <source>
        <dbReference type="ARBA" id="ARBA00004370"/>
    </source>
</evidence>